<keyword evidence="11" id="KW-0809">Transit peptide</keyword>
<dbReference type="EMBL" id="VSWD01000012">
    <property type="protein sequence ID" value="KAK3086630.1"/>
    <property type="molecule type" value="Genomic_DNA"/>
</dbReference>
<evidence type="ECO:0000256" key="11">
    <source>
        <dbReference type="ARBA" id="ARBA00022946"/>
    </source>
</evidence>
<dbReference type="InterPro" id="IPR001128">
    <property type="entry name" value="Cyt_P450"/>
</dbReference>
<dbReference type="GO" id="GO:0020037">
    <property type="term" value="F:heme binding"/>
    <property type="evidence" value="ECO:0007669"/>
    <property type="project" value="InterPro"/>
</dbReference>
<accession>A0AA88XJ42</accession>
<dbReference type="GO" id="GO:0006700">
    <property type="term" value="P:C21-steroid hormone biosynthetic process"/>
    <property type="evidence" value="ECO:0007669"/>
    <property type="project" value="TreeGrafter"/>
</dbReference>
<evidence type="ECO:0000256" key="21">
    <source>
        <dbReference type="ARBA" id="ARBA00030343"/>
    </source>
</evidence>
<keyword evidence="19" id="KW-0753">Steroid metabolism</keyword>
<dbReference type="GO" id="GO:0005506">
    <property type="term" value="F:iron ion binding"/>
    <property type="evidence" value="ECO:0007669"/>
    <property type="project" value="InterPro"/>
</dbReference>
<evidence type="ECO:0000256" key="9">
    <source>
        <dbReference type="ARBA" id="ARBA00022723"/>
    </source>
</evidence>
<comment type="cofactor">
    <cofactor evidence="1 25">
        <name>heme</name>
        <dbReference type="ChEBI" id="CHEBI:30413"/>
    </cofactor>
</comment>
<keyword evidence="12 26" id="KW-0560">Oxidoreductase</keyword>
<keyword evidence="13 25" id="KW-0408">Iron</keyword>
<keyword evidence="16" id="KW-0496">Mitochondrion</keyword>
<evidence type="ECO:0000256" key="13">
    <source>
        <dbReference type="ARBA" id="ARBA00023004"/>
    </source>
</evidence>
<dbReference type="GO" id="GO:0034650">
    <property type="term" value="P:cortisol metabolic process"/>
    <property type="evidence" value="ECO:0007669"/>
    <property type="project" value="TreeGrafter"/>
</dbReference>
<dbReference type="SUPFAM" id="SSF48264">
    <property type="entry name" value="Cytochrome P450"/>
    <property type="match status" value="1"/>
</dbReference>
<dbReference type="InterPro" id="IPR017972">
    <property type="entry name" value="Cyt_P450_CS"/>
</dbReference>
<keyword evidence="15" id="KW-0443">Lipid metabolism</keyword>
<dbReference type="PRINTS" id="PR00463">
    <property type="entry name" value="EP450I"/>
</dbReference>
<keyword evidence="8 25" id="KW-0349">Heme</keyword>
<evidence type="ECO:0000313" key="28">
    <source>
        <dbReference type="Proteomes" id="UP001186944"/>
    </source>
</evidence>
<dbReference type="EC" id="1.14.15.6" evidence="5"/>
<evidence type="ECO:0000256" key="15">
    <source>
        <dbReference type="ARBA" id="ARBA00023098"/>
    </source>
</evidence>
<evidence type="ECO:0000256" key="26">
    <source>
        <dbReference type="RuleBase" id="RU000461"/>
    </source>
</evidence>
<evidence type="ECO:0000256" key="1">
    <source>
        <dbReference type="ARBA" id="ARBA00001971"/>
    </source>
</evidence>
<gene>
    <name evidence="27" type="ORF">FSP39_021217</name>
</gene>
<dbReference type="PROSITE" id="PS00086">
    <property type="entry name" value="CYTOCHROME_P450"/>
    <property type="match status" value="1"/>
</dbReference>
<evidence type="ECO:0000256" key="10">
    <source>
        <dbReference type="ARBA" id="ARBA00022792"/>
    </source>
</evidence>
<dbReference type="GO" id="GO:0006704">
    <property type="term" value="P:glucocorticoid biosynthetic process"/>
    <property type="evidence" value="ECO:0007669"/>
    <property type="project" value="TreeGrafter"/>
</dbReference>
<name>A0AA88XJ42_PINIB</name>
<keyword evidence="18" id="KW-1207">Sterol metabolism</keyword>
<dbReference type="InterPro" id="IPR036396">
    <property type="entry name" value="Cyt_P450_sf"/>
</dbReference>
<keyword evidence="17" id="KW-0472">Membrane</keyword>
<dbReference type="Proteomes" id="UP001186944">
    <property type="component" value="Unassembled WGS sequence"/>
</dbReference>
<evidence type="ECO:0000256" key="25">
    <source>
        <dbReference type="PIRSR" id="PIRSR602401-1"/>
    </source>
</evidence>
<keyword evidence="7" id="KW-0153">Cholesterol metabolism</keyword>
<dbReference type="Gene3D" id="1.10.630.10">
    <property type="entry name" value="Cytochrome P450"/>
    <property type="match status" value="1"/>
</dbReference>
<dbReference type="GO" id="GO:0071375">
    <property type="term" value="P:cellular response to peptide hormone stimulus"/>
    <property type="evidence" value="ECO:0007669"/>
    <property type="project" value="TreeGrafter"/>
</dbReference>
<dbReference type="PANTHER" id="PTHR24279:SF3">
    <property type="entry name" value="CHOLESTEROL SIDE-CHAIN CLEAVAGE ENZYME, MITOCHONDRIAL"/>
    <property type="match status" value="1"/>
</dbReference>
<evidence type="ECO:0000256" key="22">
    <source>
        <dbReference type="ARBA" id="ARBA00032666"/>
    </source>
</evidence>
<evidence type="ECO:0000256" key="16">
    <source>
        <dbReference type="ARBA" id="ARBA00023128"/>
    </source>
</evidence>
<keyword evidence="20" id="KW-0755">Steroidogenesis</keyword>
<evidence type="ECO:0000256" key="5">
    <source>
        <dbReference type="ARBA" id="ARBA00012764"/>
    </source>
</evidence>
<sequence>MRRMLSRVAKSVQNSCNGRSVSTSSERSAAVASAINRLEPSSVSMESNTKRTLADLDGPQGYPVLGTAPEYFRKANRGKMHEVQRQFHQKYGKMFKERLGPVTNVSIADPKIVEELIRQEGKYPLRPPYESWLLYKKLRSQKAGVMSAVGEEWHRYRTALSQKLLRPRNVHEYVDIMNEVVTSLVQRIRYLRDHEGEGSTVPALPNELCKWAAESIGAVLFEDRLGCLENQMAVEVQDFIEAVGKMFLTGHQLMVFAEMHKKLGTKPWKTHVQSWDTIYRVAEKLINKSLDEMKRGIDVEDHDVKGSAFLGHLLTGTKLSIEEIYTCTTELFLSGVDTSSNALGFAIYLLARNPRVQERMYPVIPINARVTTADITLNGYLIPKDTCILLNAYTMAYDEQHFSRAEEFIPERWLRSESKDVNPFSMLPFGFGSRMCVGRRIAEQELYLALIRIAQNFWLEPASKYELKPVLRTVLSLGEQIPVQFKDR</sequence>
<keyword evidence="9 25" id="KW-0479">Metal-binding</keyword>
<protein>
    <recommendedName>
        <fullName evidence="6">Cholesterol side-chain cleavage enzyme, mitochondrial</fullName>
        <ecNumber evidence="5">1.14.15.6</ecNumber>
    </recommendedName>
    <alternativeName>
        <fullName evidence="21">CYPXIA1</fullName>
    </alternativeName>
    <alternativeName>
        <fullName evidence="23">Cholesterol desmolase</fullName>
    </alternativeName>
    <alternativeName>
        <fullName evidence="22">Cytochrome P450 11A1</fullName>
    </alternativeName>
    <alternativeName>
        <fullName evidence="24">Cytochrome P450(scc)</fullName>
    </alternativeName>
</protein>
<evidence type="ECO:0000256" key="18">
    <source>
        <dbReference type="ARBA" id="ARBA00023166"/>
    </source>
</evidence>
<evidence type="ECO:0000256" key="6">
    <source>
        <dbReference type="ARBA" id="ARBA00019844"/>
    </source>
</evidence>
<dbReference type="PRINTS" id="PR00385">
    <property type="entry name" value="P450"/>
</dbReference>
<dbReference type="AlphaFoldDB" id="A0AA88XJ42"/>
<keyword evidence="10" id="KW-0999">Mitochondrion inner membrane</keyword>
<dbReference type="PANTHER" id="PTHR24279">
    <property type="entry name" value="CYTOCHROME P450"/>
    <property type="match status" value="1"/>
</dbReference>
<evidence type="ECO:0000256" key="14">
    <source>
        <dbReference type="ARBA" id="ARBA00023033"/>
    </source>
</evidence>
<evidence type="ECO:0000256" key="3">
    <source>
        <dbReference type="ARBA" id="ARBA00005108"/>
    </source>
</evidence>
<organism evidence="27 28">
    <name type="scientific">Pinctada imbricata</name>
    <name type="common">Atlantic pearl-oyster</name>
    <name type="synonym">Pinctada martensii</name>
    <dbReference type="NCBI Taxonomy" id="66713"/>
    <lineage>
        <taxon>Eukaryota</taxon>
        <taxon>Metazoa</taxon>
        <taxon>Spiralia</taxon>
        <taxon>Lophotrochozoa</taxon>
        <taxon>Mollusca</taxon>
        <taxon>Bivalvia</taxon>
        <taxon>Autobranchia</taxon>
        <taxon>Pteriomorphia</taxon>
        <taxon>Pterioida</taxon>
        <taxon>Pterioidea</taxon>
        <taxon>Pteriidae</taxon>
        <taxon>Pinctada</taxon>
    </lineage>
</organism>
<evidence type="ECO:0000256" key="20">
    <source>
        <dbReference type="ARBA" id="ARBA00023250"/>
    </source>
</evidence>
<feature type="binding site" description="axial binding residue" evidence="25">
    <location>
        <position position="436"/>
    </location>
    <ligand>
        <name>heme</name>
        <dbReference type="ChEBI" id="CHEBI:30413"/>
    </ligand>
    <ligandPart>
        <name>Fe</name>
        <dbReference type="ChEBI" id="CHEBI:18248"/>
    </ligandPart>
</feature>
<evidence type="ECO:0000256" key="4">
    <source>
        <dbReference type="ARBA" id="ARBA00010617"/>
    </source>
</evidence>
<dbReference type="GO" id="GO:0008203">
    <property type="term" value="P:cholesterol metabolic process"/>
    <property type="evidence" value="ECO:0007669"/>
    <property type="project" value="UniProtKB-KW"/>
</dbReference>
<dbReference type="CDD" id="cd11054">
    <property type="entry name" value="CYP24A1-like"/>
    <property type="match status" value="1"/>
</dbReference>
<dbReference type="InterPro" id="IPR002401">
    <property type="entry name" value="Cyt_P450_E_grp-I"/>
</dbReference>
<dbReference type="GO" id="GO:0008386">
    <property type="term" value="F:cholesterol monooxygenase (side-chain-cleaving) activity"/>
    <property type="evidence" value="ECO:0007669"/>
    <property type="project" value="UniProtKB-EC"/>
</dbReference>
<comment type="pathway">
    <text evidence="3">Lipid metabolism; C21-steroid hormone metabolism.</text>
</comment>
<dbReference type="Pfam" id="PF00067">
    <property type="entry name" value="p450"/>
    <property type="match status" value="1"/>
</dbReference>
<evidence type="ECO:0000256" key="7">
    <source>
        <dbReference type="ARBA" id="ARBA00022548"/>
    </source>
</evidence>
<dbReference type="GO" id="GO:0005743">
    <property type="term" value="C:mitochondrial inner membrane"/>
    <property type="evidence" value="ECO:0007669"/>
    <property type="project" value="UniProtKB-SubCell"/>
</dbReference>
<dbReference type="InterPro" id="IPR050479">
    <property type="entry name" value="CYP11_CYP27_families"/>
</dbReference>
<evidence type="ECO:0000256" key="2">
    <source>
        <dbReference type="ARBA" id="ARBA00004637"/>
    </source>
</evidence>
<evidence type="ECO:0000256" key="19">
    <source>
        <dbReference type="ARBA" id="ARBA00023221"/>
    </source>
</evidence>
<reference evidence="27" key="1">
    <citation type="submission" date="2019-08" db="EMBL/GenBank/DDBJ databases">
        <title>The improved chromosome-level genome for the pearl oyster Pinctada fucata martensii using PacBio sequencing and Hi-C.</title>
        <authorList>
            <person name="Zheng Z."/>
        </authorList>
    </citation>
    <scope>NUCLEOTIDE SEQUENCE</scope>
    <source>
        <strain evidence="27">ZZ-2019</strain>
        <tissue evidence="27">Adductor muscle</tissue>
    </source>
</reference>
<comment type="subcellular location">
    <subcellularLocation>
        <location evidence="2">Mitochondrion inner membrane</location>
        <topology evidence="2">Peripheral membrane protein</topology>
    </subcellularLocation>
</comment>
<evidence type="ECO:0000313" key="27">
    <source>
        <dbReference type="EMBL" id="KAK3086630.1"/>
    </source>
</evidence>
<evidence type="ECO:0000256" key="8">
    <source>
        <dbReference type="ARBA" id="ARBA00022617"/>
    </source>
</evidence>
<evidence type="ECO:0000256" key="23">
    <source>
        <dbReference type="ARBA" id="ARBA00033274"/>
    </source>
</evidence>
<comment type="similarity">
    <text evidence="4 26">Belongs to the cytochrome P450 family.</text>
</comment>
<proteinExistence type="inferred from homology"/>
<evidence type="ECO:0000256" key="24">
    <source>
        <dbReference type="ARBA" id="ARBA00033394"/>
    </source>
</evidence>
<keyword evidence="14 26" id="KW-0503">Monooxygenase</keyword>
<evidence type="ECO:0000256" key="12">
    <source>
        <dbReference type="ARBA" id="ARBA00023002"/>
    </source>
</evidence>
<keyword evidence="28" id="KW-1185">Reference proteome</keyword>
<comment type="caution">
    <text evidence="27">The sequence shown here is derived from an EMBL/GenBank/DDBJ whole genome shotgun (WGS) entry which is preliminary data.</text>
</comment>
<evidence type="ECO:0000256" key="17">
    <source>
        <dbReference type="ARBA" id="ARBA00023136"/>
    </source>
</evidence>